<evidence type="ECO:0000256" key="6">
    <source>
        <dbReference type="ARBA" id="ARBA00022490"/>
    </source>
</evidence>
<evidence type="ECO:0000256" key="4">
    <source>
        <dbReference type="ARBA" id="ARBA00012829"/>
    </source>
</evidence>
<evidence type="ECO:0000256" key="9">
    <source>
        <dbReference type="ARBA" id="ARBA00022840"/>
    </source>
</evidence>
<dbReference type="PANTHER" id="PTHR30075:SF2">
    <property type="entry name" value="GLYCINE--TRNA LIGASE, CHLOROPLASTIC_MITOCHONDRIAL 2"/>
    <property type="match status" value="1"/>
</dbReference>
<evidence type="ECO:0000313" key="16">
    <source>
        <dbReference type="Proteomes" id="UP000291562"/>
    </source>
</evidence>
<dbReference type="Proteomes" id="UP000291562">
    <property type="component" value="Chromosome"/>
</dbReference>
<gene>
    <name evidence="15" type="ORF">ELE36_00275</name>
</gene>
<dbReference type="GO" id="GO:0005524">
    <property type="term" value="F:ATP binding"/>
    <property type="evidence" value="ECO:0007669"/>
    <property type="project" value="UniProtKB-KW"/>
</dbReference>
<keyword evidence="10" id="KW-0648">Protein biosynthesis</keyword>
<keyword evidence="6" id="KW-0963">Cytoplasm</keyword>
<dbReference type="GO" id="GO:0006420">
    <property type="term" value="P:arginyl-tRNA aminoacylation"/>
    <property type="evidence" value="ECO:0007669"/>
    <property type="project" value="InterPro"/>
</dbReference>
<keyword evidence="9" id="KW-0067">ATP-binding</keyword>
<evidence type="ECO:0000256" key="5">
    <source>
        <dbReference type="ARBA" id="ARBA00022032"/>
    </source>
</evidence>
<evidence type="ECO:0000313" key="15">
    <source>
        <dbReference type="EMBL" id="QBB68936.1"/>
    </source>
</evidence>
<dbReference type="GO" id="GO:0004820">
    <property type="term" value="F:glycine-tRNA ligase activity"/>
    <property type="evidence" value="ECO:0007669"/>
    <property type="project" value="UniProtKB-EC"/>
</dbReference>
<keyword evidence="8" id="KW-0547">Nucleotide-binding</keyword>
<organism evidence="15 16">
    <name type="scientific">Pseudolysobacter antarcticus</name>
    <dbReference type="NCBI Taxonomy" id="2511995"/>
    <lineage>
        <taxon>Bacteria</taxon>
        <taxon>Pseudomonadati</taxon>
        <taxon>Pseudomonadota</taxon>
        <taxon>Gammaproteobacteria</taxon>
        <taxon>Lysobacterales</taxon>
        <taxon>Rhodanobacteraceae</taxon>
        <taxon>Pseudolysobacter</taxon>
    </lineage>
</organism>
<dbReference type="InterPro" id="IPR006194">
    <property type="entry name" value="Gly-tRNA-synth_heterodimer"/>
</dbReference>
<sequence>MLICAQIETGAEANLHAAIAAASSTITPLLATRSYVDVLKHLADLRAPVDAFFEGVMVMVDDTAKRRNRLSLLAQLRRMFLEVADISLLHNVA</sequence>
<dbReference type="GO" id="GO:0005829">
    <property type="term" value="C:cytosol"/>
    <property type="evidence" value="ECO:0007669"/>
    <property type="project" value="TreeGrafter"/>
</dbReference>
<evidence type="ECO:0000256" key="13">
    <source>
        <dbReference type="ARBA" id="ARBA00047937"/>
    </source>
</evidence>
<feature type="domain" description="DALR anticodon binding" evidence="14">
    <location>
        <begin position="8"/>
        <end position="80"/>
    </location>
</feature>
<evidence type="ECO:0000256" key="2">
    <source>
        <dbReference type="ARBA" id="ARBA00008226"/>
    </source>
</evidence>
<evidence type="ECO:0000256" key="3">
    <source>
        <dbReference type="ARBA" id="ARBA00011209"/>
    </source>
</evidence>
<dbReference type="PANTHER" id="PTHR30075">
    <property type="entry name" value="GLYCYL-TRNA SYNTHETASE"/>
    <property type="match status" value="1"/>
</dbReference>
<dbReference type="GO" id="GO:0004814">
    <property type="term" value="F:arginine-tRNA ligase activity"/>
    <property type="evidence" value="ECO:0007669"/>
    <property type="project" value="InterPro"/>
</dbReference>
<dbReference type="KEGG" id="xbc:ELE36_00275"/>
<dbReference type="PROSITE" id="PS50861">
    <property type="entry name" value="AA_TRNA_LIGASE_II_GLYAB"/>
    <property type="match status" value="1"/>
</dbReference>
<name>A0A411HEM5_9GAMM</name>
<dbReference type="OrthoDB" id="9775440at2"/>
<dbReference type="EMBL" id="CP035704">
    <property type="protein sequence ID" value="QBB68936.1"/>
    <property type="molecule type" value="Genomic_DNA"/>
</dbReference>
<dbReference type="RefSeq" id="WP_129831187.1">
    <property type="nucleotide sequence ID" value="NZ_CP035704.1"/>
</dbReference>
<keyword evidence="11" id="KW-0030">Aminoacyl-tRNA synthetase</keyword>
<evidence type="ECO:0000256" key="11">
    <source>
        <dbReference type="ARBA" id="ARBA00023146"/>
    </source>
</evidence>
<comment type="subcellular location">
    <subcellularLocation>
        <location evidence="1">Cytoplasm</location>
    </subcellularLocation>
</comment>
<keyword evidence="7" id="KW-0436">Ligase</keyword>
<evidence type="ECO:0000256" key="8">
    <source>
        <dbReference type="ARBA" id="ARBA00022741"/>
    </source>
</evidence>
<dbReference type="AlphaFoldDB" id="A0A411HEM5"/>
<comment type="subunit">
    <text evidence="3">Tetramer of two alpha and two beta subunits.</text>
</comment>
<dbReference type="InterPro" id="IPR008909">
    <property type="entry name" value="DALR_anticod-bd"/>
</dbReference>
<evidence type="ECO:0000256" key="12">
    <source>
        <dbReference type="ARBA" id="ARBA00031650"/>
    </source>
</evidence>
<proteinExistence type="inferred from homology"/>
<protein>
    <recommendedName>
        <fullName evidence="5">Glycine--tRNA ligase beta subunit</fullName>
        <ecNumber evidence="4">6.1.1.14</ecNumber>
    </recommendedName>
    <alternativeName>
        <fullName evidence="12">Glycyl-tRNA synthetase beta subunit</fullName>
    </alternativeName>
</protein>
<comment type="catalytic activity">
    <reaction evidence="13">
        <text>tRNA(Gly) + glycine + ATP = glycyl-tRNA(Gly) + AMP + diphosphate</text>
        <dbReference type="Rhea" id="RHEA:16013"/>
        <dbReference type="Rhea" id="RHEA-COMP:9664"/>
        <dbReference type="Rhea" id="RHEA-COMP:9683"/>
        <dbReference type="ChEBI" id="CHEBI:30616"/>
        <dbReference type="ChEBI" id="CHEBI:33019"/>
        <dbReference type="ChEBI" id="CHEBI:57305"/>
        <dbReference type="ChEBI" id="CHEBI:78442"/>
        <dbReference type="ChEBI" id="CHEBI:78522"/>
        <dbReference type="ChEBI" id="CHEBI:456215"/>
        <dbReference type="EC" id="6.1.1.14"/>
    </reaction>
</comment>
<reference evidence="15 16" key="1">
    <citation type="submission" date="2019-01" db="EMBL/GenBank/DDBJ databases">
        <title>Pseudolysobacter antarctica gen. nov., sp. nov., isolated from Fildes Peninsula, Antarctica.</title>
        <authorList>
            <person name="Wei Z."/>
            <person name="Peng F."/>
        </authorList>
    </citation>
    <scope>NUCLEOTIDE SEQUENCE [LARGE SCALE GENOMIC DNA]</scope>
    <source>
        <strain evidence="15 16">AQ6-296</strain>
    </source>
</reference>
<evidence type="ECO:0000256" key="10">
    <source>
        <dbReference type="ARBA" id="ARBA00022917"/>
    </source>
</evidence>
<evidence type="ECO:0000256" key="7">
    <source>
        <dbReference type="ARBA" id="ARBA00022598"/>
    </source>
</evidence>
<evidence type="ECO:0000259" key="14">
    <source>
        <dbReference type="Pfam" id="PF05746"/>
    </source>
</evidence>
<evidence type="ECO:0000256" key="1">
    <source>
        <dbReference type="ARBA" id="ARBA00004496"/>
    </source>
</evidence>
<dbReference type="GO" id="GO:0006426">
    <property type="term" value="P:glycyl-tRNA aminoacylation"/>
    <property type="evidence" value="ECO:0007669"/>
    <property type="project" value="InterPro"/>
</dbReference>
<comment type="similarity">
    <text evidence="2">Belongs to the class-II aminoacyl-tRNA synthetase family.</text>
</comment>
<dbReference type="EC" id="6.1.1.14" evidence="4"/>
<accession>A0A411HEM5</accession>
<keyword evidence="16" id="KW-1185">Reference proteome</keyword>
<dbReference type="Pfam" id="PF05746">
    <property type="entry name" value="DALR_1"/>
    <property type="match status" value="1"/>
</dbReference>